<dbReference type="RefSeq" id="WP_051442658.1">
    <property type="nucleotide sequence ID" value="NZ_JAPYKS010000021.1"/>
</dbReference>
<reference evidence="1 2" key="1">
    <citation type="submission" date="2022-12" db="EMBL/GenBank/DDBJ databases">
        <authorList>
            <person name="Muema E."/>
        </authorList>
    </citation>
    <scope>NUCLEOTIDE SEQUENCE [LARGE SCALE GENOMIC DNA]</scope>
    <source>
        <strain evidence="2">1326</strain>
    </source>
</reference>
<sequence length="110" mass="11194">MAPADVPNVCKMPGPPAPFVPVPLPNFGRSADRLSDATSTVKIEGKKIAIKGSYYMSAPSPDVASQGTGGGVVSSATQGKTEFVAPGSMDVKAEGKNIQLLGDQMTNNGS</sequence>
<name>A0ABU8L1X6_9HYPH</name>
<organism evidence="1 2">
    <name type="scientific">Mesorhizobium salmacidum</name>
    <dbReference type="NCBI Taxonomy" id="3015171"/>
    <lineage>
        <taxon>Bacteria</taxon>
        <taxon>Pseudomonadati</taxon>
        <taxon>Pseudomonadota</taxon>
        <taxon>Alphaproteobacteria</taxon>
        <taxon>Hyphomicrobiales</taxon>
        <taxon>Phyllobacteriaceae</taxon>
        <taxon>Mesorhizobium</taxon>
    </lineage>
</organism>
<keyword evidence="2" id="KW-1185">Reference proteome</keyword>
<accession>A0ABU8L1X6</accession>
<proteinExistence type="predicted"/>
<dbReference type="EMBL" id="JAPYKS010000021">
    <property type="protein sequence ID" value="MEI9411966.1"/>
    <property type="molecule type" value="Genomic_DNA"/>
</dbReference>
<evidence type="ECO:0000313" key="2">
    <source>
        <dbReference type="Proteomes" id="UP001387293"/>
    </source>
</evidence>
<gene>
    <name evidence="1" type="ORF">O7A60_24835</name>
</gene>
<evidence type="ECO:0000313" key="1">
    <source>
        <dbReference type="EMBL" id="MEI9411966.1"/>
    </source>
</evidence>
<comment type="caution">
    <text evidence="1">The sequence shown here is derived from an EMBL/GenBank/DDBJ whole genome shotgun (WGS) entry which is preliminary data.</text>
</comment>
<dbReference type="Pfam" id="PF13665">
    <property type="entry name" value="Tox-PAAR-like"/>
    <property type="match status" value="1"/>
</dbReference>
<dbReference type="Proteomes" id="UP001387293">
    <property type="component" value="Unassembled WGS sequence"/>
</dbReference>
<protein>
    <submittedName>
        <fullName evidence="1">DUF4150 domain-containing protein</fullName>
    </submittedName>
</protein>